<feature type="domain" description="CCHC-type" evidence="3">
    <location>
        <begin position="138"/>
        <end position="153"/>
    </location>
</feature>
<keyword evidence="1" id="KW-0863">Zinc-finger</keyword>
<dbReference type="PROSITE" id="PS50158">
    <property type="entry name" value="ZF_CCHC"/>
    <property type="match status" value="1"/>
</dbReference>
<evidence type="ECO:0000313" key="4">
    <source>
        <dbReference type="EMBL" id="KAJ0196755.1"/>
    </source>
</evidence>
<evidence type="ECO:0000256" key="1">
    <source>
        <dbReference type="PROSITE-ProRule" id="PRU00047"/>
    </source>
</evidence>
<keyword evidence="1" id="KW-0479">Metal-binding</keyword>
<evidence type="ECO:0000256" key="2">
    <source>
        <dbReference type="SAM" id="MobiDB-lite"/>
    </source>
</evidence>
<comment type="caution">
    <text evidence="4">The sequence shown here is derived from an EMBL/GenBank/DDBJ whole genome shotgun (WGS) entry which is preliminary data.</text>
</comment>
<reference evidence="4 5" key="1">
    <citation type="journal article" date="2017" name="Nat. Commun.">
        <title>Genome assembly with in vitro proximity ligation data and whole-genome triplication in lettuce.</title>
        <authorList>
            <person name="Reyes-Chin-Wo S."/>
            <person name="Wang Z."/>
            <person name="Yang X."/>
            <person name="Kozik A."/>
            <person name="Arikit S."/>
            <person name="Song C."/>
            <person name="Xia L."/>
            <person name="Froenicke L."/>
            <person name="Lavelle D.O."/>
            <person name="Truco M.J."/>
            <person name="Xia R."/>
            <person name="Zhu S."/>
            <person name="Xu C."/>
            <person name="Xu H."/>
            <person name="Xu X."/>
            <person name="Cox K."/>
            <person name="Korf I."/>
            <person name="Meyers B.C."/>
            <person name="Michelmore R.W."/>
        </authorList>
    </citation>
    <scope>NUCLEOTIDE SEQUENCE [LARGE SCALE GENOMIC DNA]</scope>
    <source>
        <strain evidence="5">cv. Salinas</strain>
        <tissue evidence="4">Seedlings</tissue>
    </source>
</reference>
<gene>
    <name evidence="4" type="ORF">LSAT_V11C700363980</name>
</gene>
<evidence type="ECO:0000259" key="3">
    <source>
        <dbReference type="PROSITE" id="PS50158"/>
    </source>
</evidence>
<protein>
    <recommendedName>
        <fullName evidence="3">CCHC-type domain-containing protein</fullName>
    </recommendedName>
</protein>
<evidence type="ECO:0000313" key="5">
    <source>
        <dbReference type="Proteomes" id="UP000235145"/>
    </source>
</evidence>
<feature type="region of interest" description="Disordered" evidence="2">
    <location>
        <begin position="84"/>
        <end position="133"/>
    </location>
</feature>
<dbReference type="AlphaFoldDB" id="A0A9R1V1R4"/>
<keyword evidence="1" id="KW-0862">Zinc</keyword>
<accession>A0A9R1V1R4</accession>
<dbReference type="Proteomes" id="UP000235145">
    <property type="component" value="Unassembled WGS sequence"/>
</dbReference>
<dbReference type="InterPro" id="IPR036875">
    <property type="entry name" value="Znf_CCHC_sf"/>
</dbReference>
<name>A0A9R1V1R4_LACSA</name>
<keyword evidence="5" id="KW-1185">Reference proteome</keyword>
<dbReference type="GO" id="GO:0003676">
    <property type="term" value="F:nucleic acid binding"/>
    <property type="evidence" value="ECO:0007669"/>
    <property type="project" value="InterPro"/>
</dbReference>
<dbReference type="InterPro" id="IPR001878">
    <property type="entry name" value="Znf_CCHC"/>
</dbReference>
<sequence length="212" mass="23490">MVEGSSVSAHVLKMKAYVKQLSRLRFLFGDELATNVILASWPKSFNQFVMNFTVNDWERRINELHKTLKNVEASIKKSGNNQVLMIREGQISKKKNGNNTGKGKGKAAKKGKGKGKGKGKPPSTNPTPKPKPAANSDCFHCNEKGHQKCKCPKYLKEPKKIKVNQVVTLGFYTNSWVFDTGSGTNICNDLQGLKNVRELRDGDSELHVSNGT</sequence>
<dbReference type="GO" id="GO:0008270">
    <property type="term" value="F:zinc ion binding"/>
    <property type="evidence" value="ECO:0007669"/>
    <property type="project" value="UniProtKB-KW"/>
</dbReference>
<organism evidence="4 5">
    <name type="scientific">Lactuca sativa</name>
    <name type="common">Garden lettuce</name>
    <dbReference type="NCBI Taxonomy" id="4236"/>
    <lineage>
        <taxon>Eukaryota</taxon>
        <taxon>Viridiplantae</taxon>
        <taxon>Streptophyta</taxon>
        <taxon>Embryophyta</taxon>
        <taxon>Tracheophyta</taxon>
        <taxon>Spermatophyta</taxon>
        <taxon>Magnoliopsida</taxon>
        <taxon>eudicotyledons</taxon>
        <taxon>Gunneridae</taxon>
        <taxon>Pentapetalae</taxon>
        <taxon>asterids</taxon>
        <taxon>campanulids</taxon>
        <taxon>Asterales</taxon>
        <taxon>Asteraceae</taxon>
        <taxon>Cichorioideae</taxon>
        <taxon>Cichorieae</taxon>
        <taxon>Lactucinae</taxon>
        <taxon>Lactuca</taxon>
    </lineage>
</organism>
<dbReference type="EMBL" id="NBSK02000007">
    <property type="protein sequence ID" value="KAJ0196755.1"/>
    <property type="molecule type" value="Genomic_DNA"/>
</dbReference>
<feature type="compositionally biased region" description="Basic residues" evidence="2">
    <location>
        <begin position="103"/>
        <end position="119"/>
    </location>
</feature>
<proteinExistence type="predicted"/>
<dbReference type="SUPFAM" id="SSF57756">
    <property type="entry name" value="Retrovirus zinc finger-like domains"/>
    <property type="match status" value="1"/>
</dbReference>